<dbReference type="OrthoDB" id="8886508at2759"/>
<name>A0A9D3Q5B2_MEGAT</name>
<feature type="compositionally biased region" description="Polar residues" evidence="2">
    <location>
        <begin position="55"/>
        <end position="74"/>
    </location>
</feature>
<comment type="caution">
    <text evidence="3">The sequence shown here is derived from an EMBL/GenBank/DDBJ whole genome shotgun (WGS) entry which is preliminary data.</text>
</comment>
<feature type="coiled-coil region" evidence="1">
    <location>
        <begin position="134"/>
        <end position="182"/>
    </location>
</feature>
<gene>
    <name evidence="3" type="ORF">MATL_G00076860</name>
</gene>
<keyword evidence="4" id="KW-1185">Reference proteome</keyword>
<dbReference type="Proteomes" id="UP001046870">
    <property type="component" value="Chromosome 5"/>
</dbReference>
<sequence length="334" mass="37574">MHQGIHMELAADCTMIPIKTMPVNKELPHEIAELHKSHREQESRAEDGEEEVENHSSITSVSPSPMESPKQTRVNSDDKPSEEFTLQSLLASPHPEDSLSNMGHHVLPLESIRELDEVEDQGSELHRSPGDGAVKVKEGELQDLKLKHQSHQTETERLCAELRDSRERIGELESELSTERKKGEDNTHKILKLETDMSNSSLIAVLTECQSKVEQLEELKHSSLQLTAQLQAAQSMAVYLQRRMLCLEEEHMLKQQEVLKLTEQLEEAGRALQEKSTQVAQVTAQLQALHQELEKKQENGASSTDVLANGHTTSAQPQQQPRQYSNDSKVCTLL</sequence>
<proteinExistence type="predicted"/>
<organism evidence="3 4">
    <name type="scientific">Megalops atlanticus</name>
    <name type="common">Tarpon</name>
    <name type="synonym">Clupea gigantea</name>
    <dbReference type="NCBI Taxonomy" id="7932"/>
    <lineage>
        <taxon>Eukaryota</taxon>
        <taxon>Metazoa</taxon>
        <taxon>Chordata</taxon>
        <taxon>Craniata</taxon>
        <taxon>Vertebrata</taxon>
        <taxon>Euteleostomi</taxon>
        <taxon>Actinopterygii</taxon>
        <taxon>Neopterygii</taxon>
        <taxon>Teleostei</taxon>
        <taxon>Elopiformes</taxon>
        <taxon>Megalopidae</taxon>
        <taxon>Megalops</taxon>
    </lineage>
</organism>
<accession>A0A9D3Q5B2</accession>
<evidence type="ECO:0000256" key="2">
    <source>
        <dbReference type="SAM" id="MobiDB-lite"/>
    </source>
</evidence>
<evidence type="ECO:0000256" key="1">
    <source>
        <dbReference type="SAM" id="Coils"/>
    </source>
</evidence>
<dbReference type="EMBL" id="JAFDVH010000005">
    <property type="protein sequence ID" value="KAG7478107.1"/>
    <property type="molecule type" value="Genomic_DNA"/>
</dbReference>
<evidence type="ECO:0000313" key="4">
    <source>
        <dbReference type="Proteomes" id="UP001046870"/>
    </source>
</evidence>
<feature type="region of interest" description="Disordered" evidence="2">
    <location>
        <begin position="33"/>
        <end position="85"/>
    </location>
</feature>
<feature type="compositionally biased region" description="Polar residues" evidence="2">
    <location>
        <begin position="299"/>
        <end position="334"/>
    </location>
</feature>
<reference evidence="3" key="1">
    <citation type="submission" date="2021-01" db="EMBL/GenBank/DDBJ databases">
        <authorList>
            <person name="Zahm M."/>
            <person name="Roques C."/>
            <person name="Cabau C."/>
            <person name="Klopp C."/>
            <person name="Donnadieu C."/>
            <person name="Jouanno E."/>
            <person name="Lampietro C."/>
            <person name="Louis A."/>
            <person name="Herpin A."/>
            <person name="Echchiki A."/>
            <person name="Berthelot C."/>
            <person name="Parey E."/>
            <person name="Roest-Crollius H."/>
            <person name="Braasch I."/>
            <person name="Postlethwait J."/>
            <person name="Bobe J."/>
            <person name="Montfort J."/>
            <person name="Bouchez O."/>
            <person name="Begum T."/>
            <person name="Mejri S."/>
            <person name="Adams A."/>
            <person name="Chen W.-J."/>
            <person name="Guiguen Y."/>
        </authorList>
    </citation>
    <scope>NUCLEOTIDE SEQUENCE</scope>
    <source>
        <strain evidence="3">YG-15Mar2019-1</strain>
        <tissue evidence="3">Brain</tissue>
    </source>
</reference>
<dbReference type="AlphaFoldDB" id="A0A9D3Q5B2"/>
<feature type="region of interest" description="Disordered" evidence="2">
    <location>
        <begin position="296"/>
        <end position="334"/>
    </location>
</feature>
<keyword evidence="1" id="KW-0175">Coiled coil</keyword>
<feature type="compositionally biased region" description="Basic and acidic residues" evidence="2">
    <location>
        <begin position="33"/>
        <end position="46"/>
    </location>
</feature>
<evidence type="ECO:0000313" key="3">
    <source>
        <dbReference type="EMBL" id="KAG7478107.1"/>
    </source>
</evidence>
<protein>
    <submittedName>
        <fullName evidence="3">Uncharacterized protein</fullName>
    </submittedName>
</protein>